<feature type="region of interest" description="Disordered" evidence="1">
    <location>
        <begin position="107"/>
        <end position="161"/>
    </location>
</feature>
<feature type="compositionally biased region" description="Basic and acidic residues" evidence="1">
    <location>
        <begin position="115"/>
        <end position="128"/>
    </location>
</feature>
<name>A0AAW0SXU7_SCYPA</name>
<feature type="region of interest" description="Disordered" evidence="1">
    <location>
        <begin position="1"/>
        <end position="22"/>
    </location>
</feature>
<feature type="region of interest" description="Disordered" evidence="1">
    <location>
        <begin position="186"/>
        <end position="250"/>
    </location>
</feature>
<feature type="compositionally biased region" description="Low complexity" evidence="1">
    <location>
        <begin position="188"/>
        <end position="203"/>
    </location>
</feature>
<keyword evidence="3" id="KW-1185">Reference proteome</keyword>
<evidence type="ECO:0000256" key="1">
    <source>
        <dbReference type="SAM" id="MobiDB-lite"/>
    </source>
</evidence>
<comment type="caution">
    <text evidence="2">The sequence shown here is derived from an EMBL/GenBank/DDBJ whole genome shotgun (WGS) entry which is preliminary data.</text>
</comment>
<evidence type="ECO:0000313" key="3">
    <source>
        <dbReference type="Proteomes" id="UP001487740"/>
    </source>
</evidence>
<protein>
    <submittedName>
        <fullName evidence="2">Uncharacterized protein</fullName>
    </submittedName>
</protein>
<accession>A0AAW0SXU7</accession>
<feature type="compositionally biased region" description="Basic and acidic residues" evidence="1">
    <location>
        <begin position="219"/>
        <end position="250"/>
    </location>
</feature>
<evidence type="ECO:0000313" key="2">
    <source>
        <dbReference type="EMBL" id="KAK8380254.1"/>
    </source>
</evidence>
<gene>
    <name evidence="2" type="ORF">O3P69_016699</name>
</gene>
<sequence length="250" mass="26802">MWESLSPSTSPTSTVSTERSLSNTSSYINTTYFEEVPQATKQLLDSPGQLSTQEAPKTGVLIELDRLDNCASSSSLQFTSGSSDDSSLTRSTSTLLAKSDPCIFPDLADPDVEFNENKENAEENKENVDPNAIRPSCSGVASNTELPEDTLKQTLKPNPGHTTALVAEVDEEGQNLISCSSVECEAGALPDPLPDSSTSPALPVAKEEDDAQVPDSDIESYHTCEDGASDREEDTPTKESVKENLDFTTD</sequence>
<dbReference type="EMBL" id="JARAKH010000042">
    <property type="protein sequence ID" value="KAK8380254.1"/>
    <property type="molecule type" value="Genomic_DNA"/>
</dbReference>
<proteinExistence type="predicted"/>
<dbReference type="AlphaFoldDB" id="A0AAW0SXU7"/>
<reference evidence="2 3" key="1">
    <citation type="submission" date="2023-03" db="EMBL/GenBank/DDBJ databases">
        <title>High-quality genome of Scylla paramamosain provides insights in environmental adaptation.</title>
        <authorList>
            <person name="Zhang L."/>
        </authorList>
    </citation>
    <scope>NUCLEOTIDE SEQUENCE [LARGE SCALE GENOMIC DNA]</scope>
    <source>
        <strain evidence="2">LZ_2023a</strain>
        <tissue evidence="2">Muscle</tissue>
    </source>
</reference>
<feature type="compositionally biased region" description="Low complexity" evidence="1">
    <location>
        <begin position="1"/>
        <end position="17"/>
    </location>
</feature>
<dbReference type="Proteomes" id="UP001487740">
    <property type="component" value="Unassembled WGS sequence"/>
</dbReference>
<organism evidence="2 3">
    <name type="scientific">Scylla paramamosain</name>
    <name type="common">Mud crab</name>
    <dbReference type="NCBI Taxonomy" id="85552"/>
    <lineage>
        <taxon>Eukaryota</taxon>
        <taxon>Metazoa</taxon>
        <taxon>Ecdysozoa</taxon>
        <taxon>Arthropoda</taxon>
        <taxon>Crustacea</taxon>
        <taxon>Multicrustacea</taxon>
        <taxon>Malacostraca</taxon>
        <taxon>Eumalacostraca</taxon>
        <taxon>Eucarida</taxon>
        <taxon>Decapoda</taxon>
        <taxon>Pleocyemata</taxon>
        <taxon>Brachyura</taxon>
        <taxon>Eubrachyura</taxon>
        <taxon>Portunoidea</taxon>
        <taxon>Portunidae</taxon>
        <taxon>Portuninae</taxon>
        <taxon>Scylla</taxon>
    </lineage>
</organism>
<feature type="compositionally biased region" description="Acidic residues" evidence="1">
    <location>
        <begin position="207"/>
        <end position="218"/>
    </location>
</feature>